<name>A0ABT1MWK2_9GAMM</name>
<evidence type="ECO:0000256" key="1">
    <source>
        <dbReference type="SAM" id="SignalP"/>
    </source>
</evidence>
<keyword evidence="3" id="KW-1185">Reference proteome</keyword>
<protein>
    <recommendedName>
        <fullName evidence="4">Outer membrane protein beta-barrel domain-containing protein</fullName>
    </recommendedName>
</protein>
<feature type="chain" id="PRO_5047332606" description="Outer membrane protein beta-barrel domain-containing protein" evidence="1">
    <location>
        <begin position="23"/>
        <end position="217"/>
    </location>
</feature>
<dbReference type="Proteomes" id="UP001524460">
    <property type="component" value="Unassembled WGS sequence"/>
</dbReference>
<reference evidence="2 3" key="1">
    <citation type="submission" date="2022-07" db="EMBL/GenBank/DDBJ databases">
        <title>Photobacterium pectinilyticum sp. nov., a marine bacterium isolated from surface seawater of Qingdao offshore.</title>
        <authorList>
            <person name="Wang X."/>
        </authorList>
    </citation>
    <scope>NUCLEOTIDE SEQUENCE [LARGE SCALE GENOMIC DNA]</scope>
    <source>
        <strain evidence="2 3">ZSDE20</strain>
    </source>
</reference>
<feature type="signal peptide" evidence="1">
    <location>
        <begin position="1"/>
        <end position="22"/>
    </location>
</feature>
<dbReference type="EMBL" id="JANEYT010000003">
    <property type="protein sequence ID" value="MCQ1056868.1"/>
    <property type="molecule type" value="Genomic_DNA"/>
</dbReference>
<keyword evidence="1" id="KW-0732">Signal</keyword>
<comment type="caution">
    <text evidence="2">The sequence shown here is derived from an EMBL/GenBank/DDBJ whole genome shotgun (WGS) entry which is preliminary data.</text>
</comment>
<dbReference type="RefSeq" id="WP_255040464.1">
    <property type="nucleotide sequence ID" value="NZ_JANEYT010000003.1"/>
</dbReference>
<evidence type="ECO:0008006" key="4">
    <source>
        <dbReference type="Google" id="ProtNLM"/>
    </source>
</evidence>
<gene>
    <name evidence="2" type="ORF">NHN17_02130</name>
</gene>
<accession>A0ABT1MWK2</accession>
<dbReference type="Gene3D" id="2.40.160.20">
    <property type="match status" value="1"/>
</dbReference>
<evidence type="ECO:0000313" key="3">
    <source>
        <dbReference type="Proteomes" id="UP001524460"/>
    </source>
</evidence>
<organism evidence="2 3">
    <name type="scientific">Photobacterium pectinilyticum</name>
    <dbReference type="NCBI Taxonomy" id="2906793"/>
    <lineage>
        <taxon>Bacteria</taxon>
        <taxon>Pseudomonadati</taxon>
        <taxon>Pseudomonadota</taxon>
        <taxon>Gammaproteobacteria</taxon>
        <taxon>Vibrionales</taxon>
        <taxon>Vibrionaceae</taxon>
        <taxon>Photobacterium</taxon>
    </lineage>
</organism>
<sequence length="217" mass="24083">MKKYGCLIVGTIVLSTGSLAHAMDLETLFRVPSVKLGIAKSAGNVDITKKGQFSDIPFNSSHSVTPVVSLFQSPYFFSDSARWGYHTELSASYYDLDYDDDDDEQFVGGNYKGYSVGFTPVLFYQWGDRKLCSSCKSWRVELGAGVQYLNADGKLKNADNSQETFKSSGFGFHSHLGTVVNYKNWEVGLRLVVPTRLDDGDIKVEHGLSSVSFGYRF</sequence>
<evidence type="ECO:0000313" key="2">
    <source>
        <dbReference type="EMBL" id="MCQ1056868.1"/>
    </source>
</evidence>
<proteinExistence type="predicted"/>